<evidence type="ECO:0000256" key="1">
    <source>
        <dbReference type="SAM" id="Phobius"/>
    </source>
</evidence>
<reference evidence="2" key="1">
    <citation type="submission" date="2021-02" db="EMBL/GenBank/DDBJ databases">
        <authorList>
            <person name="Dougan E. K."/>
            <person name="Rhodes N."/>
            <person name="Thang M."/>
            <person name="Chan C."/>
        </authorList>
    </citation>
    <scope>NUCLEOTIDE SEQUENCE</scope>
</reference>
<feature type="transmembrane region" description="Helical" evidence="1">
    <location>
        <begin position="89"/>
        <end position="113"/>
    </location>
</feature>
<dbReference type="AlphaFoldDB" id="A0A812R3P5"/>
<dbReference type="EMBL" id="CAJNIZ010018802">
    <property type="protein sequence ID" value="CAE7416287.1"/>
    <property type="molecule type" value="Genomic_DNA"/>
</dbReference>
<evidence type="ECO:0000313" key="2">
    <source>
        <dbReference type="EMBL" id="CAE7416287.1"/>
    </source>
</evidence>
<protein>
    <submittedName>
        <fullName evidence="2">Uncharacterized protein</fullName>
    </submittedName>
</protein>
<organism evidence="2 3">
    <name type="scientific">Symbiodinium pilosum</name>
    <name type="common">Dinoflagellate</name>
    <dbReference type="NCBI Taxonomy" id="2952"/>
    <lineage>
        <taxon>Eukaryota</taxon>
        <taxon>Sar</taxon>
        <taxon>Alveolata</taxon>
        <taxon>Dinophyceae</taxon>
        <taxon>Suessiales</taxon>
        <taxon>Symbiodiniaceae</taxon>
        <taxon>Symbiodinium</taxon>
    </lineage>
</organism>
<comment type="caution">
    <text evidence="2">The sequence shown here is derived from an EMBL/GenBank/DDBJ whole genome shotgun (WGS) entry which is preliminary data.</text>
</comment>
<sequence length="136" mass="15653">MTTGLATSGRGAQVDQSFQRKHDRYDYKVQRQSLHRDDLADLMQLTIGRMDMYNLVGALLLTFALQWITSSDIIAAPDVKHWPTWYSTVFVINCFSSVGYLLFSLWFAMHCAVTCQSLGTRMRINFARRDASTLRY</sequence>
<accession>A0A812R3P5</accession>
<evidence type="ECO:0000313" key="3">
    <source>
        <dbReference type="Proteomes" id="UP000649617"/>
    </source>
</evidence>
<proteinExistence type="predicted"/>
<keyword evidence="1" id="KW-1133">Transmembrane helix</keyword>
<keyword evidence="1" id="KW-0472">Membrane</keyword>
<feature type="transmembrane region" description="Helical" evidence="1">
    <location>
        <begin position="52"/>
        <end position="69"/>
    </location>
</feature>
<keyword evidence="1" id="KW-0812">Transmembrane</keyword>
<dbReference type="OrthoDB" id="429778at2759"/>
<gene>
    <name evidence="2" type="ORF">SPIL2461_LOCUS10266</name>
</gene>
<name>A0A812R3P5_SYMPI</name>
<keyword evidence="3" id="KW-1185">Reference proteome</keyword>
<dbReference type="Proteomes" id="UP000649617">
    <property type="component" value="Unassembled WGS sequence"/>
</dbReference>